<dbReference type="RefSeq" id="WP_309794363.1">
    <property type="nucleotide sequence ID" value="NZ_JAVDPW010000004.1"/>
</dbReference>
<evidence type="ECO:0000313" key="2">
    <source>
        <dbReference type="EMBL" id="MDR6289974.1"/>
    </source>
</evidence>
<comment type="caution">
    <text evidence="2">The sequence shown here is derived from an EMBL/GenBank/DDBJ whole genome shotgun (WGS) entry which is preliminary data.</text>
</comment>
<name>A0ABU1JMY5_9PROT</name>
<keyword evidence="3" id="KW-1185">Reference proteome</keyword>
<reference evidence="2 3" key="1">
    <citation type="submission" date="2023-07" db="EMBL/GenBank/DDBJ databases">
        <title>Sorghum-associated microbial communities from plants grown in Nebraska, USA.</title>
        <authorList>
            <person name="Schachtman D."/>
        </authorList>
    </citation>
    <scope>NUCLEOTIDE SEQUENCE [LARGE SCALE GENOMIC DNA]</scope>
    <source>
        <strain evidence="2 3">584</strain>
    </source>
</reference>
<proteinExistence type="predicted"/>
<organism evidence="2 3">
    <name type="scientific">Inquilinus ginsengisoli</name>
    <dbReference type="NCBI Taxonomy" id="363840"/>
    <lineage>
        <taxon>Bacteria</taxon>
        <taxon>Pseudomonadati</taxon>
        <taxon>Pseudomonadota</taxon>
        <taxon>Alphaproteobacteria</taxon>
        <taxon>Rhodospirillales</taxon>
        <taxon>Rhodospirillaceae</taxon>
        <taxon>Inquilinus</taxon>
    </lineage>
</organism>
<evidence type="ECO:0000313" key="3">
    <source>
        <dbReference type="Proteomes" id="UP001262410"/>
    </source>
</evidence>
<evidence type="ECO:0000256" key="1">
    <source>
        <dbReference type="SAM" id="Phobius"/>
    </source>
</evidence>
<keyword evidence="1" id="KW-0472">Membrane</keyword>
<protein>
    <submittedName>
        <fullName evidence="2">Uncharacterized protein</fullName>
    </submittedName>
</protein>
<keyword evidence="1" id="KW-1133">Transmembrane helix</keyword>
<accession>A0ABU1JMY5</accession>
<sequence length="69" mass="7047">MRIALLLALIVAFLAGIGVWSFHITAGLAGADGGAAIWVAGGAGVAAVLLIGGFVLLILRTRPRDHDRN</sequence>
<keyword evidence="1" id="KW-0812">Transmembrane</keyword>
<gene>
    <name evidence="2" type="ORF">E9232_002495</name>
</gene>
<feature type="transmembrane region" description="Helical" evidence="1">
    <location>
        <begin position="37"/>
        <end position="59"/>
    </location>
</feature>
<dbReference type="EMBL" id="JAVDPW010000004">
    <property type="protein sequence ID" value="MDR6289974.1"/>
    <property type="molecule type" value="Genomic_DNA"/>
</dbReference>
<dbReference type="Proteomes" id="UP001262410">
    <property type="component" value="Unassembled WGS sequence"/>
</dbReference>